<keyword evidence="3" id="KW-0732">Signal</keyword>
<feature type="domain" description="Tyrosinase copper-binding" evidence="5">
    <location>
        <begin position="260"/>
        <end position="271"/>
    </location>
</feature>
<evidence type="ECO:0000259" key="5">
    <source>
        <dbReference type="PROSITE" id="PS00498"/>
    </source>
</evidence>
<feature type="chain" id="PRO_5004666964" evidence="3">
    <location>
        <begin position="21"/>
        <end position="425"/>
    </location>
</feature>
<dbReference type="Pfam" id="PF00264">
    <property type="entry name" value="Tyrosinase"/>
    <property type="match status" value="1"/>
</dbReference>
<keyword evidence="2" id="KW-0186">Copper</keyword>
<dbReference type="InterPro" id="IPR008922">
    <property type="entry name" value="Di-copper_centre_dom_sf"/>
</dbReference>
<dbReference type="PANTHER" id="PTHR11474">
    <property type="entry name" value="TYROSINASE FAMILY MEMBER"/>
    <property type="match status" value="1"/>
</dbReference>
<name>U5Y417_PERVI</name>
<dbReference type="PRINTS" id="PR00092">
    <property type="entry name" value="TYROSINASE"/>
</dbReference>
<dbReference type="EMBL" id="KF318706">
    <property type="protein sequence ID" value="AGZ84290.1"/>
    <property type="molecule type" value="mRNA"/>
</dbReference>
<dbReference type="PROSITE" id="PS00497">
    <property type="entry name" value="TYROSINASE_1"/>
    <property type="match status" value="1"/>
</dbReference>
<dbReference type="SUPFAM" id="SSF48056">
    <property type="entry name" value="Di-copper centre-containing domain"/>
    <property type="match status" value="1"/>
</dbReference>
<dbReference type="InterPro" id="IPR050316">
    <property type="entry name" value="Tyrosinase/Hemocyanin"/>
</dbReference>
<keyword evidence="1" id="KW-0479">Metal-binding</keyword>
<proteinExistence type="evidence at transcript level"/>
<feature type="non-terminal residue" evidence="6">
    <location>
        <position position="425"/>
    </location>
</feature>
<feature type="domain" description="Tyrosinase copper-binding" evidence="4">
    <location>
        <begin position="118"/>
        <end position="135"/>
    </location>
</feature>
<reference evidence="6" key="1">
    <citation type="journal article" date="2013" name="Nat. Biotechnol.">
        <title>Accelerating the design of biomimetic materials by integrating RNA-seq with proteomics and materials science.</title>
        <authorList>
            <person name="Guerette P.A."/>
            <person name="Hoon S."/>
            <person name="Seow Y."/>
            <person name="Raida M."/>
            <person name="Masic A."/>
            <person name="Wong F.T."/>
            <person name="Ho V.H."/>
            <person name="Kong K.W."/>
            <person name="Demirel M.C."/>
            <person name="Pena-Francesch A."/>
            <person name="Amini S."/>
            <person name="Tay G.Z."/>
            <person name="Ding D."/>
            <person name="Miserez A."/>
        </authorList>
    </citation>
    <scope>NUCLEOTIDE SEQUENCE</scope>
    <source>
        <tissue evidence="6">Foot</tissue>
    </source>
</reference>
<evidence type="ECO:0000313" key="6">
    <source>
        <dbReference type="EMBL" id="AGZ84290.1"/>
    </source>
</evidence>
<evidence type="ECO:0000256" key="2">
    <source>
        <dbReference type="ARBA" id="ARBA00023008"/>
    </source>
</evidence>
<dbReference type="GO" id="GO:0046872">
    <property type="term" value="F:metal ion binding"/>
    <property type="evidence" value="ECO:0007669"/>
    <property type="project" value="UniProtKB-KW"/>
</dbReference>
<organism evidence="6">
    <name type="scientific">Perna viridis</name>
    <name type="common">Asian green mussel</name>
    <name type="synonym">Mytilus viridis</name>
    <dbReference type="NCBI Taxonomy" id="73031"/>
    <lineage>
        <taxon>Eukaryota</taxon>
        <taxon>Metazoa</taxon>
        <taxon>Spiralia</taxon>
        <taxon>Lophotrochozoa</taxon>
        <taxon>Mollusca</taxon>
        <taxon>Bivalvia</taxon>
        <taxon>Autobranchia</taxon>
        <taxon>Pteriomorphia</taxon>
        <taxon>Mytilida</taxon>
        <taxon>Mytiloidea</taxon>
        <taxon>Mytilidae</taxon>
        <taxon>Mytilinae</taxon>
        <taxon>Perna</taxon>
    </lineage>
</organism>
<evidence type="ECO:0000256" key="1">
    <source>
        <dbReference type="ARBA" id="ARBA00022723"/>
    </source>
</evidence>
<dbReference type="PANTHER" id="PTHR11474:SF126">
    <property type="entry name" value="TYROSINASE-LIKE PROTEIN TYR-1-RELATED"/>
    <property type="match status" value="1"/>
</dbReference>
<feature type="signal peptide" evidence="3">
    <location>
        <begin position="1"/>
        <end position="20"/>
    </location>
</feature>
<sequence length="425" mass="50200">MQVKTFVYFYICLSVHLANGNISPDIEQQCKDVQDSHMCFFNLLKNNTEINRTTLIIQEEYFWHPVKRKRKDCRALSEKERNDLFSAINALRKDKSKTPNVYDNYAAFHTQRTLKSVHHGPNFFGWHRIYLLRFEELLRKVNPSVTLCFWESPLNYYMKNPLDFVMFTDDFLGNGRGTVTTGPFANWTTMDNRPLRRRLGKHRDGRLLAPFEIKYVLSKNRHSQITHPNADFGSDLEMMHNVVHILVGGQMGDLKTSTQDPFFWFHHAYLDSVWEQFCAKIRQNGIDPKDDYVKVKNKLHHPKRRMDRLFPFRNEDGYSDYFTKYVYEYDEHAKCPYCSYSPYLDCNKKKNVCYALSSRDKTRNITMPFHDFAPTGPGHKISILSGQENAKRLIFLPIKIIFEDALKKNLHMKKIAGCQFEQRSR</sequence>
<evidence type="ECO:0000259" key="4">
    <source>
        <dbReference type="PROSITE" id="PS00497"/>
    </source>
</evidence>
<accession>U5Y417</accession>
<dbReference type="PROSITE" id="PS00498">
    <property type="entry name" value="TYROSINASE_2"/>
    <property type="match status" value="1"/>
</dbReference>
<protein>
    <submittedName>
        <fullName evidence="6">Tyrosinase 4</fullName>
    </submittedName>
</protein>
<evidence type="ECO:0000256" key="3">
    <source>
        <dbReference type="SAM" id="SignalP"/>
    </source>
</evidence>
<dbReference type="Gene3D" id="1.10.1280.10">
    <property type="entry name" value="Di-copper center containing domain from catechol oxidase"/>
    <property type="match status" value="1"/>
</dbReference>
<dbReference type="InterPro" id="IPR002227">
    <property type="entry name" value="Tyrosinase_Cu-bd"/>
</dbReference>
<dbReference type="AlphaFoldDB" id="U5Y417"/>
<dbReference type="GO" id="GO:0016491">
    <property type="term" value="F:oxidoreductase activity"/>
    <property type="evidence" value="ECO:0007669"/>
    <property type="project" value="InterPro"/>
</dbReference>